<feature type="compositionally biased region" description="Polar residues" evidence="8">
    <location>
        <begin position="287"/>
        <end position="297"/>
    </location>
</feature>
<dbReference type="InterPro" id="IPR014044">
    <property type="entry name" value="CAP_dom"/>
</dbReference>
<dbReference type="GO" id="GO:0008843">
    <property type="term" value="F:endochitinase activity"/>
    <property type="evidence" value="ECO:0007669"/>
    <property type="project" value="UniProtKB-EC"/>
</dbReference>
<dbReference type="Pfam" id="PF00057">
    <property type="entry name" value="Ldl_recept_a"/>
    <property type="match status" value="1"/>
</dbReference>
<keyword evidence="4" id="KW-0146">Chitin degradation</keyword>
<dbReference type="PROSITE" id="PS50068">
    <property type="entry name" value="LDLRA_2"/>
    <property type="match status" value="1"/>
</dbReference>
<dbReference type="CDD" id="cd00112">
    <property type="entry name" value="LDLa"/>
    <property type="match status" value="1"/>
</dbReference>
<evidence type="ECO:0000256" key="6">
    <source>
        <dbReference type="PROSITE-ProRule" id="PRU00124"/>
    </source>
</evidence>
<evidence type="ECO:0000256" key="5">
    <source>
        <dbReference type="ARBA" id="ARBA00023157"/>
    </source>
</evidence>
<dbReference type="PRINTS" id="PR00837">
    <property type="entry name" value="V5TPXLIKE"/>
</dbReference>
<feature type="domain" description="Chitin-binding type-2" evidence="9">
    <location>
        <begin position="663"/>
        <end position="728"/>
    </location>
</feature>
<organism evidence="10">
    <name type="scientific">Oikopleura dioica</name>
    <name type="common">Tunicate</name>
    <dbReference type="NCBI Taxonomy" id="34765"/>
    <lineage>
        <taxon>Eukaryota</taxon>
        <taxon>Metazoa</taxon>
        <taxon>Chordata</taxon>
        <taxon>Tunicata</taxon>
        <taxon>Appendicularia</taxon>
        <taxon>Copelata</taxon>
        <taxon>Oikopleuridae</taxon>
        <taxon>Oikopleura</taxon>
    </lineage>
</organism>
<dbReference type="InterPro" id="IPR034113">
    <property type="entry name" value="SCP_GAPR1-like"/>
</dbReference>
<keyword evidence="4" id="KW-0119">Carbohydrate metabolism</keyword>
<evidence type="ECO:0000259" key="9">
    <source>
        <dbReference type="PROSITE" id="PS50940"/>
    </source>
</evidence>
<dbReference type="CDD" id="cd05382">
    <property type="entry name" value="CAP_GAPR1-like"/>
    <property type="match status" value="1"/>
</dbReference>
<dbReference type="InterPro" id="IPR001283">
    <property type="entry name" value="CRISP-related"/>
</dbReference>
<dbReference type="InterPro" id="IPR018244">
    <property type="entry name" value="Allrgn_V5/Tpx1_CS"/>
</dbReference>
<reference evidence="10" key="1">
    <citation type="journal article" date="2010" name="Science">
        <title>Plasticity of animal genome architecture unmasked by rapid evolution of a pelagic tunicate.</title>
        <authorList>
            <person name="Denoeud F."/>
            <person name="Henriet S."/>
            <person name="Mungpakdee S."/>
            <person name="Aury J.M."/>
            <person name="Da Silva C."/>
            <person name="Brinkmann H."/>
            <person name="Mikhaleva J."/>
            <person name="Olsen L.C."/>
            <person name="Jubin C."/>
            <person name="Canestro C."/>
            <person name="Bouquet J.M."/>
            <person name="Danks G."/>
            <person name="Poulain J."/>
            <person name="Campsteijn C."/>
            <person name="Adamski M."/>
            <person name="Cross I."/>
            <person name="Yadetie F."/>
            <person name="Muffato M."/>
            <person name="Louis A."/>
            <person name="Butcher S."/>
            <person name="Tsagkogeorga G."/>
            <person name="Konrad A."/>
            <person name="Singh S."/>
            <person name="Jensen M.F."/>
            <person name="Cong E.H."/>
            <person name="Eikeseth-Otteraa H."/>
            <person name="Noel B."/>
            <person name="Anthouard V."/>
            <person name="Porcel B.M."/>
            <person name="Kachouri-Lafond R."/>
            <person name="Nishino A."/>
            <person name="Ugolini M."/>
            <person name="Chourrout P."/>
            <person name="Nishida H."/>
            <person name="Aasland R."/>
            <person name="Huzurbazar S."/>
            <person name="Westhof E."/>
            <person name="Delsuc F."/>
            <person name="Lehrach H."/>
            <person name="Reinhardt R."/>
            <person name="Weissenbach J."/>
            <person name="Roy S.W."/>
            <person name="Artiguenave F."/>
            <person name="Postlethwait J.H."/>
            <person name="Manak J.R."/>
            <person name="Thompson E.M."/>
            <person name="Jaillon O."/>
            <person name="Du Pasquier L."/>
            <person name="Boudinot P."/>
            <person name="Liberles D.A."/>
            <person name="Volff J.N."/>
            <person name="Philippe H."/>
            <person name="Lenhard B."/>
            <person name="Roest Crollius H."/>
            <person name="Wincker P."/>
            <person name="Chourrout D."/>
        </authorList>
    </citation>
    <scope>NUCLEOTIDE SEQUENCE [LARGE SCALE GENOMIC DNA]</scope>
</reference>
<dbReference type="SMART" id="SM00192">
    <property type="entry name" value="LDLa"/>
    <property type="match status" value="1"/>
</dbReference>
<feature type="compositionally biased region" description="Basic residues" evidence="8">
    <location>
        <begin position="300"/>
        <end position="316"/>
    </location>
</feature>
<keyword evidence="5 6" id="KW-1015">Disulfide bond</keyword>
<protein>
    <recommendedName>
        <fullName evidence="2">chitinase</fullName>
        <ecNumber evidence="2">3.2.1.14</ecNumber>
    </recommendedName>
</protein>
<dbReference type="EMBL" id="FN653049">
    <property type="protein sequence ID" value="CBY09927.1"/>
    <property type="molecule type" value="Genomic_DNA"/>
</dbReference>
<evidence type="ECO:0000313" key="10">
    <source>
        <dbReference type="EMBL" id="CBY09927.1"/>
    </source>
</evidence>
<dbReference type="PROSITE" id="PS50940">
    <property type="entry name" value="CHIT_BIND_II"/>
    <property type="match status" value="1"/>
</dbReference>
<evidence type="ECO:0000313" key="11">
    <source>
        <dbReference type="Proteomes" id="UP000001307"/>
    </source>
</evidence>
<evidence type="ECO:0000256" key="4">
    <source>
        <dbReference type="ARBA" id="ARBA00023024"/>
    </source>
</evidence>
<dbReference type="Gene3D" id="3.40.33.10">
    <property type="entry name" value="CAP"/>
    <property type="match status" value="1"/>
</dbReference>
<dbReference type="InterPro" id="IPR036383">
    <property type="entry name" value="TSP1_rpt_sf"/>
</dbReference>
<dbReference type="GO" id="GO:0008061">
    <property type="term" value="F:chitin binding"/>
    <property type="evidence" value="ECO:0007669"/>
    <property type="project" value="InterPro"/>
</dbReference>
<dbReference type="InParanoid" id="E4XGX9"/>
<dbReference type="InterPro" id="IPR036055">
    <property type="entry name" value="LDL_receptor-like_sf"/>
</dbReference>
<proteinExistence type="predicted"/>
<keyword evidence="11" id="KW-1185">Reference proteome</keyword>
<dbReference type="InterPro" id="IPR002557">
    <property type="entry name" value="Chitin-bd_dom"/>
</dbReference>
<evidence type="ECO:0000256" key="7">
    <source>
        <dbReference type="SAM" id="Coils"/>
    </source>
</evidence>
<comment type="caution">
    <text evidence="6">Lacks conserved residue(s) required for the propagation of feature annotation.</text>
</comment>
<dbReference type="InterPro" id="IPR036508">
    <property type="entry name" value="Chitin-bd_dom_sf"/>
</dbReference>
<dbReference type="InterPro" id="IPR035940">
    <property type="entry name" value="CAP_sf"/>
</dbReference>
<dbReference type="Pfam" id="PF00188">
    <property type="entry name" value="CAP"/>
    <property type="match status" value="1"/>
</dbReference>
<evidence type="ECO:0000256" key="3">
    <source>
        <dbReference type="ARBA" id="ARBA00022536"/>
    </source>
</evidence>
<dbReference type="Gene3D" id="4.10.400.10">
    <property type="entry name" value="Low-density Lipoprotein Receptor"/>
    <property type="match status" value="1"/>
</dbReference>
<comment type="catalytic activity">
    <reaction evidence="1">
        <text>Random endo-hydrolysis of N-acetyl-beta-D-glucosaminide (1-&gt;4)-beta-linkages in chitin and chitodextrins.</text>
        <dbReference type="EC" id="3.2.1.14"/>
    </reaction>
</comment>
<dbReference type="PROSITE" id="PS50092">
    <property type="entry name" value="TSP1"/>
    <property type="match status" value="1"/>
</dbReference>
<dbReference type="PROSITE" id="PS01009">
    <property type="entry name" value="CRISP_1"/>
    <property type="match status" value="1"/>
</dbReference>
<dbReference type="InterPro" id="IPR002172">
    <property type="entry name" value="LDrepeatLR_classA_rpt"/>
</dbReference>
<keyword evidence="7" id="KW-0175">Coiled coil</keyword>
<dbReference type="InterPro" id="IPR000884">
    <property type="entry name" value="TSP1_rpt"/>
</dbReference>
<dbReference type="Proteomes" id="UP000001307">
    <property type="component" value="Unassembled WGS sequence"/>
</dbReference>
<dbReference type="SUPFAM" id="SSF57424">
    <property type="entry name" value="LDL receptor-like module"/>
    <property type="match status" value="1"/>
</dbReference>
<dbReference type="GO" id="GO:0005576">
    <property type="term" value="C:extracellular region"/>
    <property type="evidence" value="ECO:0007669"/>
    <property type="project" value="InterPro"/>
</dbReference>
<name>E4XGX9_OIKDI</name>
<keyword evidence="4" id="KW-0624">Polysaccharide degradation</keyword>
<dbReference type="GO" id="GO:0006032">
    <property type="term" value="P:chitin catabolic process"/>
    <property type="evidence" value="ECO:0007669"/>
    <property type="project" value="UniProtKB-KW"/>
</dbReference>
<gene>
    <name evidence="10" type="ORF">GSOID_T00010745001</name>
</gene>
<dbReference type="Pfam" id="PF00090">
    <property type="entry name" value="TSP_1"/>
    <property type="match status" value="1"/>
</dbReference>
<sequence length="963" mass="109689">MTTRNVPSRRLIASSAAGPGSRNGFAKRETAVLTALGLKATFGASQKRTTGARSDQLYSGSHASQCGKRDFRCVKDAKCVKRDAVCDGYYDCLDGSDELQCGWAQWSGWTRCSRTCGNGLRLRERACRGHQKLCSGRNREQEECFSGACVDIIEGEQDATVLNAQVSALQAEIGALENHVRETEMKNEELRIEMELFEEMNDSSVCDQLNNLRKQLDNILERRLKKYRGNGIEIKLKSVVTAGDAVDSDVENTFIEKTTLWKAHPTRAPKGSMETVQWKNQGKFSQFSPTENNTSFARVSVKRSQKNQRTQRKQTKRPILIESPNEVRTFLMDLDVALRGDKIADPIRYLRDETYERLRLKLGENTRIMGPDVNRLREDLFELQFLVYTTEPNFDQVKLRTVTREIFEQLEWVNWRENTIQILASIRPEDKEQFEKEDEQETNEEILIQAELLTPPEVILKQSPGKIRTRDCVSNECSPFLLTDNSVDCVEECQDLLNRISLDSHNERRRRHVDTPDLVYDPSLCADAQQHANLMARTGTFEHDANLRSKKLGENLYNITPIQRFENGRRFNIPSKADENYEKAVKNWYNEITIYNYNFPRWNPMVGHFTQIVWKSTTAVCMAHAYSADDSLYIVARYAAGGNTMGQFPENVLPLKSNAAYAQEECERIPASVLTPHLPFPWSCEKFIQCDENRVAFIKDCAPGTAWSAFVNSIDGSCGFPADSNCEDELLNGKKTESYRPRYQVPTTQSAFNWLSWMNPFKPVPTISTTTARTLPTVCTCSSNGRVLRENESAIFEMSANCRQTRTCRSGCVLETSTPICNVQPINSYPIFNSVNNKCQCSWKGKQFSGLIPSDKVCYWLRCTSYLGFCQAQTVISCVHPDTKKIGPYWPDKNKPAPTEHPSWSTWEAAFVSGEKLRQRAEVGQVVQAVNPYERQREDCSVWRGCLPRPDCMRNYVQCIGTY</sequence>
<dbReference type="SUPFAM" id="SSF55797">
    <property type="entry name" value="PR-1-like"/>
    <property type="match status" value="1"/>
</dbReference>
<dbReference type="EC" id="3.2.1.14" evidence="2"/>
<dbReference type="SMART" id="SM00209">
    <property type="entry name" value="TSP1"/>
    <property type="match status" value="1"/>
</dbReference>
<dbReference type="PROSITE" id="PS01209">
    <property type="entry name" value="LDLRA_1"/>
    <property type="match status" value="1"/>
</dbReference>
<dbReference type="PANTHER" id="PTHR10334">
    <property type="entry name" value="CYSTEINE-RICH SECRETORY PROTEIN-RELATED"/>
    <property type="match status" value="1"/>
</dbReference>
<dbReference type="AlphaFoldDB" id="E4XGX9"/>
<dbReference type="SUPFAM" id="SSF57625">
    <property type="entry name" value="Invertebrate chitin-binding proteins"/>
    <property type="match status" value="1"/>
</dbReference>
<evidence type="ECO:0000256" key="2">
    <source>
        <dbReference type="ARBA" id="ARBA00012729"/>
    </source>
</evidence>
<dbReference type="SMART" id="SM00198">
    <property type="entry name" value="SCP"/>
    <property type="match status" value="1"/>
</dbReference>
<keyword evidence="3" id="KW-0245">EGF-like domain</keyword>
<accession>E4XGX9</accession>
<dbReference type="OrthoDB" id="337038at2759"/>
<evidence type="ECO:0000256" key="1">
    <source>
        <dbReference type="ARBA" id="ARBA00000822"/>
    </source>
</evidence>
<feature type="disulfide bond" evidence="6">
    <location>
        <begin position="86"/>
        <end position="101"/>
    </location>
</feature>
<dbReference type="Gene3D" id="2.20.100.10">
    <property type="entry name" value="Thrombospondin type-1 (TSP1) repeat"/>
    <property type="match status" value="1"/>
</dbReference>
<feature type="coiled-coil region" evidence="7">
    <location>
        <begin position="159"/>
        <end position="200"/>
    </location>
</feature>
<feature type="region of interest" description="Disordered" evidence="8">
    <location>
        <begin position="287"/>
        <end position="317"/>
    </location>
</feature>
<dbReference type="InterPro" id="IPR023415">
    <property type="entry name" value="LDLR_class-A_CS"/>
</dbReference>
<dbReference type="SUPFAM" id="SSF82895">
    <property type="entry name" value="TSP-1 type 1 repeat"/>
    <property type="match status" value="1"/>
</dbReference>
<evidence type="ECO:0000256" key="8">
    <source>
        <dbReference type="SAM" id="MobiDB-lite"/>
    </source>
</evidence>